<evidence type="ECO:0000256" key="8">
    <source>
        <dbReference type="SAM" id="MobiDB-lite"/>
    </source>
</evidence>
<evidence type="ECO:0000256" key="6">
    <source>
        <dbReference type="ARBA" id="ARBA00023136"/>
    </source>
</evidence>
<organism evidence="11 12">
    <name type="scientific">Eleusine coracana subsp. coracana</name>
    <dbReference type="NCBI Taxonomy" id="191504"/>
    <lineage>
        <taxon>Eukaryota</taxon>
        <taxon>Viridiplantae</taxon>
        <taxon>Streptophyta</taxon>
        <taxon>Embryophyta</taxon>
        <taxon>Tracheophyta</taxon>
        <taxon>Spermatophyta</taxon>
        <taxon>Magnoliopsida</taxon>
        <taxon>Liliopsida</taxon>
        <taxon>Poales</taxon>
        <taxon>Poaceae</taxon>
        <taxon>PACMAD clade</taxon>
        <taxon>Chloridoideae</taxon>
        <taxon>Cynodonteae</taxon>
        <taxon>Eleusininae</taxon>
        <taxon>Eleusine</taxon>
    </lineage>
</organism>
<dbReference type="InterPro" id="IPR000782">
    <property type="entry name" value="FAS1_domain"/>
</dbReference>
<feature type="region of interest" description="Disordered" evidence="8">
    <location>
        <begin position="197"/>
        <end position="244"/>
    </location>
</feature>
<dbReference type="Pfam" id="PF02469">
    <property type="entry name" value="Fasciclin"/>
    <property type="match status" value="1"/>
</dbReference>
<dbReference type="GO" id="GO:0005886">
    <property type="term" value="C:plasma membrane"/>
    <property type="evidence" value="ECO:0007669"/>
    <property type="project" value="UniProtKB-SubCell"/>
</dbReference>
<evidence type="ECO:0000313" key="12">
    <source>
        <dbReference type="Proteomes" id="UP001054889"/>
    </source>
</evidence>
<gene>
    <name evidence="11" type="primary">ga19984</name>
    <name evidence="11" type="ORF">PR202_ga19984</name>
</gene>
<dbReference type="PANTHER" id="PTHR32077">
    <property type="entry name" value="FASCICLIN-LIKE ARABINOGALACTAN PROTEIN"/>
    <property type="match status" value="1"/>
</dbReference>
<protein>
    <recommendedName>
        <fullName evidence="10">FAS1 domain-containing protein</fullName>
    </recommendedName>
</protein>
<keyword evidence="4" id="KW-0449">Lipoprotein</keyword>
<evidence type="ECO:0000259" key="10">
    <source>
        <dbReference type="PROSITE" id="PS50213"/>
    </source>
</evidence>
<dbReference type="AlphaFoldDB" id="A0AAV5CX21"/>
<dbReference type="InterPro" id="IPR036378">
    <property type="entry name" value="FAS1_dom_sf"/>
</dbReference>
<proteinExistence type="inferred from homology"/>
<keyword evidence="3" id="KW-1003">Cell membrane</keyword>
<dbReference type="SUPFAM" id="SSF82153">
    <property type="entry name" value="FAS1 domain"/>
    <property type="match status" value="1"/>
</dbReference>
<evidence type="ECO:0000256" key="7">
    <source>
        <dbReference type="ARBA" id="ARBA00024686"/>
    </source>
</evidence>
<dbReference type="PANTHER" id="PTHR32077:SF9">
    <property type="entry name" value="FASCICLIN-LIKE ARABINOGALACTAN PROTEIN 7"/>
    <property type="match status" value="1"/>
</dbReference>
<keyword evidence="6" id="KW-0472">Membrane</keyword>
<dbReference type="EMBL" id="BQKI01000009">
    <property type="protein sequence ID" value="GJN02614.1"/>
    <property type="molecule type" value="Genomic_DNA"/>
</dbReference>
<evidence type="ECO:0000256" key="4">
    <source>
        <dbReference type="ARBA" id="ARBA00022622"/>
    </source>
</evidence>
<feature type="signal peptide" evidence="9">
    <location>
        <begin position="1"/>
        <end position="17"/>
    </location>
</feature>
<comment type="subcellular location">
    <subcellularLocation>
        <location evidence="1">Cell membrane</location>
        <topology evidence="1">Lipid-anchor</topology>
        <topology evidence="1">GPI-anchor</topology>
    </subcellularLocation>
</comment>
<evidence type="ECO:0000256" key="5">
    <source>
        <dbReference type="ARBA" id="ARBA00022729"/>
    </source>
</evidence>
<dbReference type="InterPro" id="IPR045003">
    <property type="entry name" value="FLA_A"/>
</dbReference>
<dbReference type="GO" id="GO:0098552">
    <property type="term" value="C:side of membrane"/>
    <property type="evidence" value="ECO:0007669"/>
    <property type="project" value="UniProtKB-KW"/>
</dbReference>
<sequence>MIRRAVAVPLFVAVVMSVSVLHAAGANRALARLPLAPEPPSKRVNLTKILTLDGPFGTFLTYLQQTGLVQVFQRQAYRTDQGITILVPVDKAFAAVQPSVLSGLSRHHLKDLMMYHTLGKRYELAEFEMLSRSNPVTTLAGRRYTVNVTCAGGTVRVRSRWAEAKVVGSVSVAGPMAVYELDRVLLPDSLFPARPPVAEAPAPAPSVGEEAAGAPPVAEPHHHVAPRQYGSAGTADTPSSACRPGASRHAAAAAFGALLILVVV</sequence>
<feature type="domain" description="FAS1" evidence="10">
    <location>
        <begin position="43"/>
        <end position="185"/>
    </location>
</feature>
<evidence type="ECO:0000256" key="1">
    <source>
        <dbReference type="ARBA" id="ARBA00004609"/>
    </source>
</evidence>
<comment type="caution">
    <text evidence="11">The sequence shown here is derived from an EMBL/GenBank/DDBJ whole genome shotgun (WGS) entry which is preliminary data.</text>
</comment>
<name>A0AAV5CX21_ELECO</name>
<comment type="function">
    <text evidence="7">May be a cell surface adhesion protein.</text>
</comment>
<reference evidence="11" key="1">
    <citation type="journal article" date="2018" name="DNA Res.">
        <title>Multiple hybrid de novo genome assembly of finger millet, an orphan allotetraploid crop.</title>
        <authorList>
            <person name="Hatakeyama M."/>
            <person name="Aluri S."/>
            <person name="Balachadran M.T."/>
            <person name="Sivarajan S.R."/>
            <person name="Patrignani A."/>
            <person name="Gruter S."/>
            <person name="Poveda L."/>
            <person name="Shimizu-Inatsugi R."/>
            <person name="Baeten J."/>
            <person name="Francoijs K.J."/>
            <person name="Nataraja K.N."/>
            <person name="Reddy Y.A.N."/>
            <person name="Phadnis S."/>
            <person name="Ravikumar R.L."/>
            <person name="Schlapbach R."/>
            <person name="Sreeman S.M."/>
            <person name="Shimizu K.K."/>
        </authorList>
    </citation>
    <scope>NUCLEOTIDE SEQUENCE</scope>
</reference>
<feature type="compositionally biased region" description="Low complexity" evidence="8">
    <location>
        <begin position="197"/>
        <end position="216"/>
    </location>
</feature>
<evidence type="ECO:0000313" key="11">
    <source>
        <dbReference type="EMBL" id="GJN02614.1"/>
    </source>
</evidence>
<dbReference type="PROSITE" id="PS50213">
    <property type="entry name" value="FAS1"/>
    <property type="match status" value="1"/>
</dbReference>
<evidence type="ECO:0000256" key="3">
    <source>
        <dbReference type="ARBA" id="ARBA00022475"/>
    </source>
</evidence>
<dbReference type="Gene3D" id="2.30.180.10">
    <property type="entry name" value="FAS1 domain"/>
    <property type="match status" value="1"/>
</dbReference>
<keyword evidence="5 9" id="KW-0732">Signal</keyword>
<evidence type="ECO:0000256" key="9">
    <source>
        <dbReference type="SAM" id="SignalP"/>
    </source>
</evidence>
<keyword evidence="4" id="KW-0336">GPI-anchor</keyword>
<dbReference type="SMART" id="SM00554">
    <property type="entry name" value="FAS1"/>
    <property type="match status" value="1"/>
</dbReference>
<keyword evidence="4" id="KW-0325">Glycoprotein</keyword>
<accession>A0AAV5CX21</accession>
<dbReference type="GO" id="GO:0009834">
    <property type="term" value="P:plant-type secondary cell wall biogenesis"/>
    <property type="evidence" value="ECO:0007669"/>
    <property type="project" value="TreeGrafter"/>
</dbReference>
<dbReference type="Proteomes" id="UP001054889">
    <property type="component" value="Unassembled WGS sequence"/>
</dbReference>
<keyword evidence="12" id="KW-1185">Reference proteome</keyword>
<evidence type="ECO:0000256" key="2">
    <source>
        <dbReference type="ARBA" id="ARBA00007843"/>
    </source>
</evidence>
<feature type="chain" id="PRO_5043887506" description="FAS1 domain-containing protein" evidence="9">
    <location>
        <begin position="18"/>
        <end position="264"/>
    </location>
</feature>
<comment type="similarity">
    <text evidence="2">Belongs to the fasciclin-like AGP family.</text>
</comment>
<reference evidence="11" key="2">
    <citation type="submission" date="2021-12" db="EMBL/GenBank/DDBJ databases">
        <title>Resequencing data analysis of finger millet.</title>
        <authorList>
            <person name="Hatakeyama M."/>
            <person name="Aluri S."/>
            <person name="Balachadran M.T."/>
            <person name="Sivarajan S.R."/>
            <person name="Poveda L."/>
            <person name="Shimizu-Inatsugi R."/>
            <person name="Schlapbach R."/>
            <person name="Sreeman S.M."/>
            <person name="Shimizu K.K."/>
        </authorList>
    </citation>
    <scope>NUCLEOTIDE SEQUENCE</scope>
</reference>